<gene>
    <name evidence="2" type="ordered locus">CA2559_05220</name>
</gene>
<evidence type="ECO:0000313" key="2">
    <source>
        <dbReference type="EMBL" id="EAP88133.1"/>
    </source>
</evidence>
<dbReference type="AlphaFoldDB" id="A3U7B6"/>
<feature type="transmembrane region" description="Helical" evidence="1">
    <location>
        <begin position="14"/>
        <end position="35"/>
    </location>
</feature>
<keyword evidence="1" id="KW-0812">Transmembrane</keyword>
<accession>A3U7B6</accession>
<protein>
    <submittedName>
        <fullName evidence="2">Uncharacterized protein</fullName>
    </submittedName>
</protein>
<keyword evidence="3" id="KW-1185">Reference proteome</keyword>
<name>A3U7B6_CROAH</name>
<dbReference type="STRING" id="216432.CA2559_05220"/>
<proteinExistence type="predicted"/>
<dbReference type="EMBL" id="CP002046">
    <property type="protein sequence ID" value="EAP88133.1"/>
    <property type="molecule type" value="Genomic_DNA"/>
</dbReference>
<keyword evidence="1" id="KW-1133">Transmembrane helix</keyword>
<evidence type="ECO:0000256" key="1">
    <source>
        <dbReference type="SAM" id="Phobius"/>
    </source>
</evidence>
<evidence type="ECO:0000313" key="3">
    <source>
        <dbReference type="Proteomes" id="UP000002297"/>
    </source>
</evidence>
<reference evidence="2 3" key="1">
    <citation type="journal article" date="2010" name="J. Bacteriol.">
        <title>The complete genome sequence of Croceibacter atlanticus HTCC2559T.</title>
        <authorList>
            <person name="Oh H.M."/>
            <person name="Kang I."/>
            <person name="Ferriera S."/>
            <person name="Giovannoni S.J."/>
            <person name="Cho J.C."/>
        </authorList>
    </citation>
    <scope>NUCLEOTIDE SEQUENCE [LARGE SCALE GENOMIC DNA]</scope>
    <source>
        <strain evidence="3">ATCC BAA-628 / HTCC2559 / KCTC 12090</strain>
    </source>
</reference>
<dbReference type="HOGENOM" id="CLU_1737493_0_0_10"/>
<keyword evidence="1" id="KW-0472">Membrane</keyword>
<dbReference type="KEGG" id="cat:CA2559_05220"/>
<feature type="transmembrane region" description="Helical" evidence="1">
    <location>
        <begin position="47"/>
        <end position="70"/>
    </location>
</feature>
<sequence length="150" mass="17658">MEYMIDFQLKGRYLINRFGTPIILISFLLFGYYIYSASFSEFNFTENIIFIFVVLSLLSIGIWCMSYNTFKRSKMTFIKQGFIIKSDIGFIPLHFNEVERFDSINIKDKNQKIQFVIVCNDGRKFKIRAHKDIYEGLIATFPSKEGSYSL</sequence>
<organism evidence="2 3">
    <name type="scientific">Croceibacter atlanticus (strain ATCC BAA-628 / JCM 21780 / CIP 108009 / IAM 15332 / KCTC 12090 / HTCC2559)</name>
    <dbReference type="NCBI Taxonomy" id="216432"/>
    <lineage>
        <taxon>Bacteria</taxon>
        <taxon>Pseudomonadati</taxon>
        <taxon>Bacteroidota</taxon>
        <taxon>Flavobacteriia</taxon>
        <taxon>Flavobacteriales</taxon>
        <taxon>Flavobacteriaceae</taxon>
        <taxon>Croceibacter</taxon>
    </lineage>
</organism>
<dbReference type="Proteomes" id="UP000002297">
    <property type="component" value="Chromosome"/>
</dbReference>